<evidence type="ECO:0000313" key="2">
    <source>
        <dbReference type="EMBL" id="KAK5689684.1"/>
    </source>
</evidence>
<dbReference type="Gene3D" id="3.40.390.10">
    <property type="entry name" value="Collagenase (Catalytic Domain)"/>
    <property type="match status" value="1"/>
</dbReference>
<dbReference type="InterPro" id="IPR024079">
    <property type="entry name" value="MetalloPept_cat_dom_sf"/>
</dbReference>
<feature type="chain" id="PRO_5042840006" description="Lysine-specific metallo-endopeptidase domain-containing protein" evidence="1">
    <location>
        <begin position="16"/>
        <end position="309"/>
    </location>
</feature>
<name>A0AAN7VWE6_9PEZI</name>
<feature type="signal peptide" evidence="1">
    <location>
        <begin position="1"/>
        <end position="15"/>
    </location>
</feature>
<evidence type="ECO:0000256" key="1">
    <source>
        <dbReference type="SAM" id="SignalP"/>
    </source>
</evidence>
<sequence>MFLPGLLVFAVTVLAGQDTSPRHLFRRDPEFVVDASCTGSNLAILDKAIPDATTYADAAFTLVSALFGTSAQRAAVNAVTPQVEALLVALFDPMFQSDPDDLDKAYEADDERASSETVNGLGFAFLPVANSDHPNPGNALTIKQGLDVQNTWDGPTKIFCGEDFIRQSEFASLEKCDRAINPPFAYSLGPDGPDFPDRTIVLCQLVFDSFPNSIAELSTPNVGDSLRNFFTLGGTLVHEQMHLQDISRGDPASKFVDCVGLTQSKASGFPPHANAQSYAWFVTAVIPLTIGFDWVTGFAMNVAVVNATQ</sequence>
<organism evidence="2 3">
    <name type="scientific">Elasticomyces elasticus</name>
    <dbReference type="NCBI Taxonomy" id="574655"/>
    <lineage>
        <taxon>Eukaryota</taxon>
        <taxon>Fungi</taxon>
        <taxon>Dikarya</taxon>
        <taxon>Ascomycota</taxon>
        <taxon>Pezizomycotina</taxon>
        <taxon>Dothideomycetes</taxon>
        <taxon>Dothideomycetidae</taxon>
        <taxon>Mycosphaerellales</taxon>
        <taxon>Teratosphaeriaceae</taxon>
        <taxon>Elasticomyces</taxon>
    </lineage>
</organism>
<dbReference type="Proteomes" id="UP001310594">
    <property type="component" value="Unassembled WGS sequence"/>
</dbReference>
<reference evidence="2" key="1">
    <citation type="submission" date="2023-08" db="EMBL/GenBank/DDBJ databases">
        <title>Black Yeasts Isolated from many extreme environments.</title>
        <authorList>
            <person name="Coleine C."/>
            <person name="Stajich J.E."/>
            <person name="Selbmann L."/>
        </authorList>
    </citation>
    <scope>NUCLEOTIDE SEQUENCE</scope>
    <source>
        <strain evidence="2">CCFEE 5810</strain>
    </source>
</reference>
<gene>
    <name evidence="2" type="ORF">LTR97_012683</name>
</gene>
<dbReference type="GO" id="GO:0008237">
    <property type="term" value="F:metallopeptidase activity"/>
    <property type="evidence" value="ECO:0007669"/>
    <property type="project" value="InterPro"/>
</dbReference>
<evidence type="ECO:0000313" key="3">
    <source>
        <dbReference type="Proteomes" id="UP001310594"/>
    </source>
</evidence>
<dbReference type="EMBL" id="JAVRQU010000029">
    <property type="protein sequence ID" value="KAK5689684.1"/>
    <property type="molecule type" value="Genomic_DNA"/>
</dbReference>
<dbReference type="AlphaFoldDB" id="A0AAN7VWE6"/>
<comment type="caution">
    <text evidence="2">The sequence shown here is derived from an EMBL/GenBank/DDBJ whole genome shotgun (WGS) entry which is preliminary data.</text>
</comment>
<evidence type="ECO:0008006" key="4">
    <source>
        <dbReference type="Google" id="ProtNLM"/>
    </source>
</evidence>
<accession>A0AAN7VWE6</accession>
<keyword evidence="1" id="KW-0732">Signal</keyword>
<protein>
    <recommendedName>
        <fullName evidence="4">Lysine-specific metallo-endopeptidase domain-containing protein</fullName>
    </recommendedName>
</protein>
<proteinExistence type="predicted"/>